<evidence type="ECO:0000256" key="8">
    <source>
        <dbReference type="ARBA" id="ARBA00025084"/>
    </source>
</evidence>
<evidence type="ECO:0000256" key="12">
    <source>
        <dbReference type="RuleBase" id="RU004006"/>
    </source>
</evidence>
<dbReference type="GO" id="GO:0003735">
    <property type="term" value="F:structural constituent of ribosome"/>
    <property type="evidence" value="ECO:0007669"/>
    <property type="project" value="InterPro"/>
</dbReference>
<dbReference type="PATRIC" id="fig|1303518.3.peg.2972"/>
<dbReference type="RefSeq" id="WP_016484156.1">
    <property type="nucleotide sequence ID" value="NC_021487.1"/>
</dbReference>
<dbReference type="PANTHER" id="PTHR13501">
    <property type="entry name" value="CHLOROPLAST 50S RIBOSOMAL PROTEIN L22-RELATED"/>
    <property type="match status" value="1"/>
</dbReference>
<evidence type="ECO:0000256" key="7">
    <source>
        <dbReference type="ARBA" id="ARBA00023274"/>
    </source>
</evidence>
<evidence type="ECO:0000256" key="11">
    <source>
        <dbReference type="RuleBase" id="RU004005"/>
    </source>
</evidence>
<comment type="function">
    <text evidence="1 10">The globular domain of the protein is located near the polypeptide exit tunnel on the outside of the subunit, while an extended beta-hairpin is found that lines the wall of the exit tunnel in the center of the 70S ribosome.</text>
</comment>
<dbReference type="InParanoid" id="S0EZW1"/>
<sequence length="224" mass="25015">MAEDKEADILERPKTHRENRKKNRPRRVAKNQAMAVAKFVRVPPRKARLVIDEIRGLYAQDALAFLKFVPNRAAGFIYRVLDSAVANAVNNHSLDAERLKVVSARVDEGPRIKRIHPRAQGRVYRILHRTSHITIVVEESEPKPRRVRRATRSRAEAARAARAAKAAEATPISAPETTEAVATVVSEQRPEELVPQELEAEEMKAEATASSEPASPEGNNKEES</sequence>
<keyword evidence="7 10" id="KW-0687">Ribonucleoprotein</keyword>
<dbReference type="SUPFAM" id="SSF54843">
    <property type="entry name" value="Ribosomal protein L22"/>
    <property type="match status" value="1"/>
</dbReference>
<dbReference type="GO" id="GO:0006412">
    <property type="term" value="P:translation"/>
    <property type="evidence" value="ECO:0007669"/>
    <property type="project" value="UniProtKB-UniRule"/>
</dbReference>
<evidence type="ECO:0000256" key="14">
    <source>
        <dbReference type="SAM" id="MobiDB-lite"/>
    </source>
</evidence>
<dbReference type="InterPro" id="IPR018260">
    <property type="entry name" value="Ribosomal_uL22_CS"/>
</dbReference>
<feature type="compositionally biased region" description="Basic residues" evidence="14">
    <location>
        <begin position="14"/>
        <end position="29"/>
    </location>
</feature>
<evidence type="ECO:0000256" key="5">
    <source>
        <dbReference type="ARBA" id="ARBA00022884"/>
    </source>
</evidence>
<dbReference type="GO" id="GO:0019843">
    <property type="term" value="F:rRNA binding"/>
    <property type="evidence" value="ECO:0007669"/>
    <property type="project" value="UniProtKB-UniRule"/>
</dbReference>
<organism evidence="15 16">
    <name type="scientific">Chthonomonas calidirosea (strain DSM 23976 / ICMP 18418 / T49)</name>
    <dbReference type="NCBI Taxonomy" id="1303518"/>
    <lineage>
        <taxon>Bacteria</taxon>
        <taxon>Bacillati</taxon>
        <taxon>Armatimonadota</taxon>
        <taxon>Chthonomonadia</taxon>
        <taxon>Chthonomonadales</taxon>
        <taxon>Chthonomonadaceae</taxon>
        <taxon>Chthonomonas</taxon>
    </lineage>
</organism>
<dbReference type="InterPro" id="IPR036394">
    <property type="entry name" value="Ribosomal_uL22_sf"/>
</dbReference>
<dbReference type="Proteomes" id="UP000014227">
    <property type="component" value="Chromosome I"/>
</dbReference>
<keyword evidence="4 10" id="KW-0699">rRNA-binding</keyword>
<dbReference type="EMBL" id="HF951689">
    <property type="protein sequence ID" value="CCW36652.1"/>
    <property type="molecule type" value="Genomic_DNA"/>
</dbReference>
<dbReference type="GO" id="GO:0022625">
    <property type="term" value="C:cytosolic large ribosomal subunit"/>
    <property type="evidence" value="ECO:0007669"/>
    <property type="project" value="TreeGrafter"/>
</dbReference>
<dbReference type="AlphaFoldDB" id="S0EZW1"/>
<evidence type="ECO:0000256" key="3">
    <source>
        <dbReference type="ARBA" id="ARBA00011838"/>
    </source>
</evidence>
<evidence type="ECO:0000256" key="13">
    <source>
        <dbReference type="RuleBase" id="RU004008"/>
    </source>
</evidence>
<dbReference type="Pfam" id="PF00237">
    <property type="entry name" value="Ribosomal_L22"/>
    <property type="match status" value="1"/>
</dbReference>
<comment type="similarity">
    <text evidence="2 10 11">Belongs to the universal ribosomal protein uL22 family.</text>
</comment>
<comment type="function">
    <text evidence="10 13">This protein binds specifically to 23S rRNA; its binding is stimulated by other ribosomal proteins, e.g., L4, L17, and L20. It is important during the early stages of 50S assembly. It makes multiple contacts with different domains of the 23S rRNA in the assembled 50S subunit and ribosome.</text>
</comment>
<dbReference type="KEGG" id="ccz:CCALI_02867"/>
<dbReference type="HOGENOM" id="CLU_1233236_0_0_0"/>
<comment type="function">
    <text evidence="8">This protein binds specifically to 23S rRNA; its binding is stimulated by other ribosomal proteins, e.g. L4, L17, and L20. It is important during the early stages of 50S assembly. It makes multiple contacts with different domains of the 23S rRNA in the assembled 50S subunit and ribosome.</text>
</comment>
<comment type="subunit">
    <text evidence="3 10 12">Part of the 50S ribosomal subunit.</text>
</comment>
<evidence type="ECO:0000256" key="10">
    <source>
        <dbReference type="HAMAP-Rule" id="MF_01331"/>
    </source>
</evidence>
<feature type="region of interest" description="Disordered" evidence="14">
    <location>
        <begin position="1"/>
        <end position="29"/>
    </location>
</feature>
<evidence type="ECO:0000256" key="9">
    <source>
        <dbReference type="ARBA" id="ARBA00035207"/>
    </source>
</evidence>
<feature type="region of interest" description="Disordered" evidence="14">
    <location>
        <begin position="161"/>
        <end position="224"/>
    </location>
</feature>
<name>S0EZW1_CHTCT</name>
<feature type="compositionally biased region" description="Low complexity" evidence="14">
    <location>
        <begin position="206"/>
        <end position="217"/>
    </location>
</feature>
<evidence type="ECO:0000256" key="6">
    <source>
        <dbReference type="ARBA" id="ARBA00022980"/>
    </source>
</evidence>
<dbReference type="PROSITE" id="PS00464">
    <property type="entry name" value="RIBOSOMAL_L22"/>
    <property type="match status" value="1"/>
</dbReference>
<dbReference type="NCBIfam" id="TIGR01044">
    <property type="entry name" value="rplV_bact"/>
    <property type="match status" value="1"/>
</dbReference>
<evidence type="ECO:0000313" key="16">
    <source>
        <dbReference type="Proteomes" id="UP000014227"/>
    </source>
</evidence>
<accession>S0EZW1</accession>
<gene>
    <name evidence="10" type="primary">rplV</name>
    <name evidence="15" type="ORF">CCALI_02867</name>
</gene>
<keyword evidence="5 10" id="KW-0694">RNA-binding</keyword>
<proteinExistence type="inferred from homology"/>
<evidence type="ECO:0000256" key="2">
    <source>
        <dbReference type="ARBA" id="ARBA00009451"/>
    </source>
</evidence>
<dbReference type="HAMAP" id="MF_01331_B">
    <property type="entry name" value="Ribosomal_uL22_B"/>
    <property type="match status" value="1"/>
</dbReference>
<dbReference type="STRING" id="454171.CP488_01221"/>
<dbReference type="InterPro" id="IPR001063">
    <property type="entry name" value="Ribosomal_uL22"/>
</dbReference>
<evidence type="ECO:0000256" key="4">
    <source>
        <dbReference type="ARBA" id="ARBA00022730"/>
    </source>
</evidence>
<dbReference type="CDD" id="cd00336">
    <property type="entry name" value="Ribosomal_L22"/>
    <property type="match status" value="1"/>
</dbReference>
<dbReference type="eggNOG" id="COG0091">
    <property type="taxonomic scope" value="Bacteria"/>
</dbReference>
<dbReference type="InterPro" id="IPR005727">
    <property type="entry name" value="Ribosomal_uL22_bac/chlpt-type"/>
</dbReference>
<protein>
    <recommendedName>
        <fullName evidence="9 10">Large ribosomal subunit protein uL22</fullName>
    </recommendedName>
</protein>
<keyword evidence="16" id="KW-1185">Reference proteome</keyword>
<dbReference type="InterPro" id="IPR047867">
    <property type="entry name" value="Ribosomal_uL22_bac/org-type"/>
</dbReference>
<dbReference type="Gene3D" id="3.90.470.10">
    <property type="entry name" value="Ribosomal protein L22/L17"/>
    <property type="match status" value="1"/>
</dbReference>
<evidence type="ECO:0000313" key="15">
    <source>
        <dbReference type="EMBL" id="CCW36652.1"/>
    </source>
</evidence>
<keyword evidence="6 10" id="KW-0689">Ribosomal protein</keyword>
<evidence type="ECO:0000256" key="1">
    <source>
        <dbReference type="ARBA" id="ARBA00003478"/>
    </source>
</evidence>
<dbReference type="PANTHER" id="PTHR13501:SF8">
    <property type="entry name" value="LARGE RIBOSOMAL SUBUNIT PROTEIN UL22M"/>
    <property type="match status" value="1"/>
</dbReference>
<dbReference type="OrthoDB" id="9805969at2"/>
<reference evidence="16" key="1">
    <citation type="submission" date="2013-03" db="EMBL/GenBank/DDBJ databases">
        <title>Genome sequence of Chthonomonas calidirosea, the first sequenced genome from the Armatimonadetes phylum (formally candidate division OP10).</title>
        <authorList>
            <person name="Lee K.C.Y."/>
            <person name="Morgan X.C."/>
            <person name="Dunfield P.F."/>
            <person name="Tamas I."/>
            <person name="Houghton K.M."/>
            <person name="Vyssotski M."/>
            <person name="Ryan J.L.J."/>
            <person name="Lagutin K."/>
            <person name="McDonald I.R."/>
            <person name="Stott M.B."/>
        </authorList>
    </citation>
    <scope>NUCLEOTIDE SEQUENCE [LARGE SCALE GENOMIC DNA]</scope>
    <source>
        <strain evidence="16">DSM 23976 / ICMP 18418 / T49</strain>
    </source>
</reference>